<dbReference type="Pfam" id="PF09804">
    <property type="entry name" value="DENND11"/>
    <property type="match status" value="1"/>
</dbReference>
<reference evidence="3 4" key="1">
    <citation type="journal article" date="2016" name="Fungal Biol.">
        <title>The genome of Xylona heveae provides a window into fungal endophytism.</title>
        <authorList>
            <person name="Gazis R."/>
            <person name="Kuo A."/>
            <person name="Riley R."/>
            <person name="LaButti K."/>
            <person name="Lipzen A."/>
            <person name="Lin J."/>
            <person name="Amirebrahimi M."/>
            <person name="Hesse C.N."/>
            <person name="Spatafora J.W."/>
            <person name="Henrissat B."/>
            <person name="Hainaut M."/>
            <person name="Grigoriev I.V."/>
            <person name="Hibbett D.S."/>
        </authorList>
    </citation>
    <scope>NUCLEOTIDE SEQUENCE [LARGE SCALE GENOMIC DNA]</scope>
    <source>
        <strain evidence="3 4">TC161</strain>
    </source>
</reference>
<dbReference type="Pfam" id="PF14831">
    <property type="entry name" value="DUF4484"/>
    <property type="match status" value="1"/>
</dbReference>
<dbReference type="PANTHER" id="PTHR28153:SF1">
    <property type="entry name" value="DUF4484 DOMAIN-CONTAINING PROTEIN"/>
    <property type="match status" value="1"/>
</dbReference>
<feature type="compositionally biased region" description="Low complexity" evidence="1">
    <location>
        <begin position="156"/>
        <end position="167"/>
    </location>
</feature>
<dbReference type="InterPro" id="IPR053056">
    <property type="entry name" value="Lipid_Metab_Assoc_Protein"/>
</dbReference>
<evidence type="ECO:0000313" key="3">
    <source>
        <dbReference type="EMBL" id="KZF24075.1"/>
    </source>
</evidence>
<dbReference type="EMBL" id="KV407456">
    <property type="protein sequence ID" value="KZF24075.1"/>
    <property type="molecule type" value="Genomic_DNA"/>
</dbReference>
<organism evidence="3 4">
    <name type="scientific">Xylona heveae (strain CBS 132557 / TC161)</name>
    <dbReference type="NCBI Taxonomy" id="1328760"/>
    <lineage>
        <taxon>Eukaryota</taxon>
        <taxon>Fungi</taxon>
        <taxon>Dikarya</taxon>
        <taxon>Ascomycota</taxon>
        <taxon>Pezizomycotina</taxon>
        <taxon>Xylonomycetes</taxon>
        <taxon>Xylonales</taxon>
        <taxon>Xylonaceae</taxon>
        <taxon>Xylona</taxon>
    </lineage>
</organism>
<dbReference type="InterPro" id="IPR028115">
    <property type="entry name" value="DUF4484"/>
</dbReference>
<dbReference type="FunCoup" id="A0A165HXS8">
    <property type="interactions" value="25"/>
</dbReference>
<evidence type="ECO:0000256" key="1">
    <source>
        <dbReference type="SAM" id="MobiDB-lite"/>
    </source>
</evidence>
<dbReference type="InterPro" id="IPR018626">
    <property type="entry name" value="LCHN/Anr2"/>
</dbReference>
<feature type="region of interest" description="Disordered" evidence="1">
    <location>
        <begin position="155"/>
        <end position="184"/>
    </location>
</feature>
<dbReference type="OrthoDB" id="2152680at2759"/>
<gene>
    <name evidence="3" type="ORF">L228DRAFT_244949</name>
</gene>
<feature type="domain" description="DUF4484" evidence="2">
    <location>
        <begin position="429"/>
        <end position="529"/>
    </location>
</feature>
<evidence type="ECO:0000259" key="2">
    <source>
        <dbReference type="Pfam" id="PF14831"/>
    </source>
</evidence>
<proteinExistence type="predicted"/>
<accession>A0A165HXS8</accession>
<dbReference type="GO" id="GO:0005811">
    <property type="term" value="C:lipid droplet"/>
    <property type="evidence" value="ECO:0007669"/>
    <property type="project" value="TreeGrafter"/>
</dbReference>
<name>A0A165HXS8_XYLHT</name>
<dbReference type="STRING" id="1328760.A0A165HXS8"/>
<protein>
    <recommendedName>
        <fullName evidence="2">DUF4484 domain-containing protein</fullName>
    </recommendedName>
</protein>
<dbReference type="PANTHER" id="PTHR28153">
    <property type="entry name" value="PROTEIN, PUTATIVE-RELATED"/>
    <property type="match status" value="1"/>
</dbReference>
<sequence>MTAREDARSLGAGRANPEEQELPPVAAVFLIHFDIKAGYTVGWKRCLPEVDLEGFVEFKSLPSGLHKVHEDLVYFVHDQYAGISAYVNEPAAASERNARMLAVGVLVPLSSGRLGRSWHHAKAIKGLARRLVGNIQDTQPLEEFWEAHRLSQEELSSSGSSASGSPSDMHFKPARRLSNDGEGRNASVSSVTVSIPPVPILSDFHPALSLSKYLDVFGPLVFPLYRAALLRKRILLVGQAPVELACNFVYDISILSNVPLTAANLLPSDAAPSRLRPLFTIGVHDIPYLERCAQTSDATSRSQASAEDGLSDEQGQGWIACTTDDVLAMKRNLYDIIVWLPRSHPEDAKERVWPKLETSQGKEIKATQRDLRRYRALRTGLRRFQVNPLPRYHDDEIEDDDEETALLASDDDEDSETNDVAAAEEQAAEPLSWSALAYSGFMWWASAGERRSDLDAEETHDAALLDDLDELKMSPSGLRRRQSSGSQASHRISQRPVETVLVAYFHRLTTLIIATLADIVDTEASHDEEADMNKPVFISSDDMMRMGLDIWSDGDKKFVGDILKIYFDHNATVQGASIECCGIRIC</sequence>
<evidence type="ECO:0000313" key="4">
    <source>
        <dbReference type="Proteomes" id="UP000076632"/>
    </source>
</evidence>
<dbReference type="OMA" id="GYTIVWK"/>
<dbReference type="GeneID" id="28897184"/>
<dbReference type="RefSeq" id="XP_018189630.1">
    <property type="nucleotide sequence ID" value="XM_018332047.1"/>
</dbReference>
<dbReference type="Proteomes" id="UP000076632">
    <property type="component" value="Unassembled WGS sequence"/>
</dbReference>
<keyword evidence="4" id="KW-1185">Reference proteome</keyword>
<dbReference type="AlphaFoldDB" id="A0A165HXS8"/>
<dbReference type="InParanoid" id="A0A165HXS8"/>